<keyword evidence="3" id="KW-1185">Reference proteome</keyword>
<dbReference type="Proteomes" id="UP001148786">
    <property type="component" value="Unassembled WGS sequence"/>
</dbReference>
<dbReference type="PROSITE" id="PS50181">
    <property type="entry name" value="FBOX"/>
    <property type="match status" value="1"/>
</dbReference>
<dbReference type="InterPro" id="IPR001810">
    <property type="entry name" value="F-box_dom"/>
</dbReference>
<reference evidence="2" key="1">
    <citation type="submission" date="2022-07" db="EMBL/GenBank/DDBJ databases">
        <title>Genome Sequence of Agrocybe chaxingu.</title>
        <authorList>
            <person name="Buettner E."/>
        </authorList>
    </citation>
    <scope>NUCLEOTIDE SEQUENCE</scope>
    <source>
        <strain evidence="2">MP-N11</strain>
    </source>
</reference>
<sequence length="66" mass="7695">MLLDPLPPELALNVLSFTPLPELAFLRAMSRQWQDCFVSNEAVFYNQVAFYMDSPTNEPPFLIWMK</sequence>
<dbReference type="AlphaFoldDB" id="A0A9W8JUX0"/>
<organism evidence="2 3">
    <name type="scientific">Agrocybe chaxingu</name>
    <dbReference type="NCBI Taxonomy" id="84603"/>
    <lineage>
        <taxon>Eukaryota</taxon>
        <taxon>Fungi</taxon>
        <taxon>Dikarya</taxon>
        <taxon>Basidiomycota</taxon>
        <taxon>Agaricomycotina</taxon>
        <taxon>Agaricomycetes</taxon>
        <taxon>Agaricomycetidae</taxon>
        <taxon>Agaricales</taxon>
        <taxon>Agaricineae</taxon>
        <taxon>Strophariaceae</taxon>
        <taxon>Agrocybe</taxon>
    </lineage>
</organism>
<feature type="domain" description="F-box" evidence="1">
    <location>
        <begin position="1"/>
        <end position="47"/>
    </location>
</feature>
<name>A0A9W8JUX0_9AGAR</name>
<dbReference type="EMBL" id="JANKHO010000846">
    <property type="protein sequence ID" value="KAJ3505761.1"/>
    <property type="molecule type" value="Genomic_DNA"/>
</dbReference>
<dbReference type="SUPFAM" id="SSF81383">
    <property type="entry name" value="F-box domain"/>
    <property type="match status" value="1"/>
</dbReference>
<evidence type="ECO:0000313" key="3">
    <source>
        <dbReference type="Proteomes" id="UP001148786"/>
    </source>
</evidence>
<comment type="caution">
    <text evidence="2">The sequence shown here is derived from an EMBL/GenBank/DDBJ whole genome shotgun (WGS) entry which is preliminary data.</text>
</comment>
<dbReference type="Pfam" id="PF00646">
    <property type="entry name" value="F-box"/>
    <property type="match status" value="1"/>
</dbReference>
<gene>
    <name evidence="2" type="ORF">NLJ89_g7248</name>
</gene>
<evidence type="ECO:0000259" key="1">
    <source>
        <dbReference type="PROSITE" id="PS50181"/>
    </source>
</evidence>
<dbReference type="Gene3D" id="1.20.1280.50">
    <property type="match status" value="1"/>
</dbReference>
<dbReference type="CDD" id="cd09917">
    <property type="entry name" value="F-box_SF"/>
    <property type="match status" value="1"/>
</dbReference>
<dbReference type="InterPro" id="IPR036047">
    <property type="entry name" value="F-box-like_dom_sf"/>
</dbReference>
<proteinExistence type="predicted"/>
<evidence type="ECO:0000313" key="2">
    <source>
        <dbReference type="EMBL" id="KAJ3505761.1"/>
    </source>
</evidence>
<accession>A0A9W8JUX0</accession>
<protein>
    <recommendedName>
        <fullName evidence="1">F-box domain-containing protein</fullName>
    </recommendedName>
</protein>